<proteinExistence type="predicted"/>
<protein>
    <submittedName>
        <fullName evidence="1">Uncharacterized protein</fullName>
    </submittedName>
</protein>
<name>A0ACB9NSK1_9MYRT</name>
<sequence>MIFLNPKLKAGALKFFTLFRHQIPKDVVLQFIPDLVRFLTAASCVVHSHAANCIEKLLLVKDEGGKARCNSLDITPVLPAMMTNLFAALAIAESEENQYVMKCIMRVLGLADITAQIAAPSIAGLTSILSEVCKNLKNPVFNHYLFESVAVLVRRACEAEGSLISSFEGSLFPSLQTILANNVAEFFPYAFQLLAQLVDLNRPPILATYMPIFQILLSPELWGKRSNVPALVRLLQAFLQKSPNELSQGGRLIQVLDIFNGLIKSASTEEQGFFVLNTVFENLEYGLIAPHVAHIWYWGKMLDSILTLLLRPEEERVDVEPEVPDIAENMGYSATFVSLHHTGKKEEDPLKNIRDPREYLVSSLAMLSAIFPGKHPQIISANVEPANQAALLQLCATFDCPII</sequence>
<gene>
    <name evidence="1" type="ORF">MLD38_023434</name>
</gene>
<dbReference type="EMBL" id="CM042886">
    <property type="protein sequence ID" value="KAI4338364.1"/>
    <property type="molecule type" value="Genomic_DNA"/>
</dbReference>
<keyword evidence="2" id="KW-1185">Reference proteome</keyword>
<organism evidence="1 2">
    <name type="scientific">Melastoma candidum</name>
    <dbReference type="NCBI Taxonomy" id="119954"/>
    <lineage>
        <taxon>Eukaryota</taxon>
        <taxon>Viridiplantae</taxon>
        <taxon>Streptophyta</taxon>
        <taxon>Embryophyta</taxon>
        <taxon>Tracheophyta</taxon>
        <taxon>Spermatophyta</taxon>
        <taxon>Magnoliopsida</taxon>
        <taxon>eudicotyledons</taxon>
        <taxon>Gunneridae</taxon>
        <taxon>Pentapetalae</taxon>
        <taxon>rosids</taxon>
        <taxon>malvids</taxon>
        <taxon>Myrtales</taxon>
        <taxon>Melastomataceae</taxon>
        <taxon>Melastomatoideae</taxon>
        <taxon>Melastomateae</taxon>
        <taxon>Melastoma</taxon>
    </lineage>
</organism>
<evidence type="ECO:0000313" key="2">
    <source>
        <dbReference type="Proteomes" id="UP001057402"/>
    </source>
</evidence>
<accession>A0ACB9NSK1</accession>
<dbReference type="Proteomes" id="UP001057402">
    <property type="component" value="Chromosome 7"/>
</dbReference>
<comment type="caution">
    <text evidence="1">The sequence shown here is derived from an EMBL/GenBank/DDBJ whole genome shotgun (WGS) entry which is preliminary data.</text>
</comment>
<reference evidence="2" key="1">
    <citation type="journal article" date="2023" name="Front. Plant Sci.">
        <title>Chromosomal-level genome assembly of Melastoma candidum provides insights into trichome evolution.</title>
        <authorList>
            <person name="Zhong Y."/>
            <person name="Wu W."/>
            <person name="Sun C."/>
            <person name="Zou P."/>
            <person name="Liu Y."/>
            <person name="Dai S."/>
            <person name="Zhou R."/>
        </authorList>
    </citation>
    <scope>NUCLEOTIDE SEQUENCE [LARGE SCALE GENOMIC DNA]</scope>
</reference>
<evidence type="ECO:0000313" key="1">
    <source>
        <dbReference type="EMBL" id="KAI4338364.1"/>
    </source>
</evidence>